<name>A0ABR1GKQ9_9HYPO</name>
<feature type="compositionally biased region" description="Basic and acidic residues" evidence="4">
    <location>
        <begin position="11"/>
        <end position="20"/>
    </location>
</feature>
<accession>A0ABR1GKQ9</accession>
<organism evidence="6 7">
    <name type="scientific">Neonectria punicea</name>
    <dbReference type="NCBI Taxonomy" id="979145"/>
    <lineage>
        <taxon>Eukaryota</taxon>
        <taxon>Fungi</taxon>
        <taxon>Dikarya</taxon>
        <taxon>Ascomycota</taxon>
        <taxon>Pezizomycotina</taxon>
        <taxon>Sordariomycetes</taxon>
        <taxon>Hypocreomycetidae</taxon>
        <taxon>Hypocreales</taxon>
        <taxon>Nectriaceae</taxon>
        <taxon>Neonectria</taxon>
    </lineage>
</organism>
<proteinExistence type="inferred from homology"/>
<comment type="caution">
    <text evidence="6">The sequence shown here is derived from an EMBL/GenBank/DDBJ whole genome shotgun (WGS) entry which is preliminary data.</text>
</comment>
<evidence type="ECO:0000256" key="4">
    <source>
        <dbReference type="SAM" id="MobiDB-lite"/>
    </source>
</evidence>
<keyword evidence="2 3" id="KW-0539">Nucleus</keyword>
<comment type="subcellular location">
    <subcellularLocation>
        <location evidence="1 3">Nucleus</location>
    </subcellularLocation>
</comment>
<evidence type="ECO:0000256" key="1">
    <source>
        <dbReference type="ARBA" id="ARBA00004123"/>
    </source>
</evidence>
<comment type="function">
    <text evidence="3">Component of the RIX1 complex required for processing of ITS2 sequences from 35S pre-rRNA.</text>
</comment>
<gene>
    <name evidence="6" type="primary">IPI1</name>
    <name evidence="6" type="ORF">QQX98_011759</name>
</gene>
<dbReference type="EMBL" id="JAZAVJ010000300">
    <property type="protein sequence ID" value="KAK7402481.1"/>
    <property type="molecule type" value="Genomic_DNA"/>
</dbReference>
<dbReference type="PANTHER" id="PTHR16056">
    <property type="entry name" value="REGULATOR OF MICROTUBULE DYNAMICS PROTEIN"/>
    <property type="match status" value="1"/>
</dbReference>
<feature type="domain" description="Pre-rRNA-processing protein Ipi1 N-terminal" evidence="5">
    <location>
        <begin position="82"/>
        <end position="180"/>
    </location>
</feature>
<evidence type="ECO:0000313" key="7">
    <source>
        <dbReference type="Proteomes" id="UP001498476"/>
    </source>
</evidence>
<evidence type="ECO:0000256" key="2">
    <source>
        <dbReference type="ARBA" id="ARBA00023242"/>
    </source>
</evidence>
<feature type="compositionally biased region" description="Basic residues" evidence="4">
    <location>
        <begin position="1"/>
        <end position="10"/>
    </location>
</feature>
<protein>
    <recommendedName>
        <fullName evidence="3">Pre-rRNA-processing protein</fullName>
    </recommendedName>
</protein>
<sequence length="293" mass="32765">MGSSMRKKKEKQKDFQKTKFKVGKDKVKPSNFTDTSFKSKEPLVNPVGTYGILTKLLPLISDSSTPVRNQLLKLFRALPKSEVRHSTEQAVMFIRAGMTHLSADISNDTLGVMEWLLDVAEDDLVTCPGGWVKTLNSFCALMGWALSSLKSGWSSGSRAGLRAKDASTYARQITTLARFLEAGLRSEIAIPDDDSEKWDNLYRIPRDSNAFEYLNLYGSRRDEEGEMYPNREARQRVFERRFLEGVLKGADQAKKEGGATGRAAAILDKVLQEGMGDYESATAMETEDLLSLW</sequence>
<dbReference type="Proteomes" id="UP001498476">
    <property type="component" value="Unassembled WGS sequence"/>
</dbReference>
<keyword evidence="3" id="KW-0698">rRNA processing</keyword>
<evidence type="ECO:0000313" key="6">
    <source>
        <dbReference type="EMBL" id="KAK7402481.1"/>
    </source>
</evidence>
<feature type="region of interest" description="Disordered" evidence="4">
    <location>
        <begin position="1"/>
        <end position="20"/>
    </location>
</feature>
<keyword evidence="3" id="KW-0690">Ribosome biogenesis</keyword>
<dbReference type="Pfam" id="PF12333">
    <property type="entry name" value="Ipi1_N"/>
    <property type="match status" value="1"/>
</dbReference>
<dbReference type="InterPro" id="IPR024679">
    <property type="entry name" value="Ipi1_N"/>
</dbReference>
<keyword evidence="7" id="KW-1185">Reference proteome</keyword>
<dbReference type="PANTHER" id="PTHR16056:SF2">
    <property type="entry name" value="TESTIS-EXPRESSED PROTEIN 10"/>
    <property type="match status" value="1"/>
</dbReference>
<comment type="subunit">
    <text evidence="3">Component of the RIX1 complex.</text>
</comment>
<reference evidence="6 7" key="1">
    <citation type="journal article" date="2025" name="Microbiol. Resour. Announc.">
        <title>Draft genome sequences for Neonectria magnoliae and Neonectria punicea, canker pathogens of Liriodendron tulipifera and Acer saccharum in West Virginia.</title>
        <authorList>
            <person name="Petronek H.M."/>
            <person name="Kasson M.T."/>
            <person name="Metheny A.M."/>
            <person name="Stauder C.M."/>
            <person name="Lovett B."/>
            <person name="Lynch S.C."/>
            <person name="Garnas J.R."/>
            <person name="Kasson L.R."/>
            <person name="Stajich J.E."/>
        </authorList>
    </citation>
    <scope>NUCLEOTIDE SEQUENCE [LARGE SCALE GENOMIC DNA]</scope>
    <source>
        <strain evidence="6 7">NRRL 64653</strain>
    </source>
</reference>
<comment type="similarity">
    <text evidence="3">Belongs to the IPI1/TEX10 family.</text>
</comment>
<evidence type="ECO:0000259" key="5">
    <source>
        <dbReference type="Pfam" id="PF12333"/>
    </source>
</evidence>
<evidence type="ECO:0000256" key="3">
    <source>
        <dbReference type="RuleBase" id="RU368021"/>
    </source>
</evidence>